<dbReference type="GO" id="GO:0003858">
    <property type="term" value="F:3-hydroxybutyrate dehydrogenase activity"/>
    <property type="evidence" value="ECO:0007669"/>
    <property type="project" value="UniProtKB-EC"/>
</dbReference>
<keyword evidence="3" id="KW-0560">Oxidoreductase</keyword>
<dbReference type="Gene3D" id="3.40.50.720">
    <property type="entry name" value="NAD(P)-binding Rossmann-like Domain"/>
    <property type="match status" value="1"/>
</dbReference>
<accession>A0ABU1VS42</accession>
<dbReference type="PANTHER" id="PTHR42879:SF2">
    <property type="entry name" value="3-OXOACYL-[ACYL-CARRIER-PROTEIN] REDUCTASE FABG"/>
    <property type="match status" value="1"/>
</dbReference>
<evidence type="ECO:0000256" key="1">
    <source>
        <dbReference type="ARBA" id="ARBA00006484"/>
    </source>
</evidence>
<dbReference type="InterPro" id="IPR050259">
    <property type="entry name" value="SDR"/>
</dbReference>
<dbReference type="Proteomes" id="UP001267878">
    <property type="component" value="Unassembled WGS sequence"/>
</dbReference>
<dbReference type="InterPro" id="IPR002347">
    <property type="entry name" value="SDR_fam"/>
</dbReference>
<sequence>MTPRCILITGAGSGIGAGIAAELARAGHHLVVTDVNRDAAEAVAQSLREAGGSAEARALDVTSDDSIAAALAALSHPVDVLVNNAGLQHVAPLEEFPMAKWEFLVDVMLVGVARLTRAVLPGMRARGFGRIVNIGSIHSLVASPYKSAYVAAKHGLLGFSKVVALETSDTDITINTICPTYVKTPLVDMQIADQARTRGIPESQVVAEVMLKPMPKGVFITFEELGGITAFLLSEHARNITGHTIDVDGGWTVQ</sequence>
<protein>
    <submittedName>
        <fullName evidence="3">3-hydroxybutyrate dehydrogenase</fullName>
        <ecNumber evidence="3">1.1.1.30</ecNumber>
    </submittedName>
</protein>
<proteinExistence type="inferred from homology"/>
<dbReference type="InterPro" id="IPR011294">
    <property type="entry name" value="3-OHbutyrate_DH"/>
</dbReference>
<evidence type="ECO:0000313" key="4">
    <source>
        <dbReference type="Proteomes" id="UP001267878"/>
    </source>
</evidence>
<dbReference type="NCBIfam" id="NF009093">
    <property type="entry name" value="PRK12429.1"/>
    <property type="match status" value="1"/>
</dbReference>
<dbReference type="Pfam" id="PF00106">
    <property type="entry name" value="adh_short"/>
    <property type="match status" value="1"/>
</dbReference>
<dbReference type="InterPro" id="IPR036291">
    <property type="entry name" value="NAD(P)-bd_dom_sf"/>
</dbReference>
<dbReference type="RefSeq" id="WP_310054990.1">
    <property type="nucleotide sequence ID" value="NZ_JAVDVW010000002.1"/>
</dbReference>
<comment type="caution">
    <text evidence="3">The sequence shown here is derived from an EMBL/GenBank/DDBJ whole genome shotgun (WGS) entry which is preliminary data.</text>
</comment>
<dbReference type="PANTHER" id="PTHR42879">
    <property type="entry name" value="3-OXOACYL-(ACYL-CARRIER-PROTEIN) REDUCTASE"/>
    <property type="match status" value="1"/>
</dbReference>
<reference evidence="3 4" key="1">
    <citation type="submission" date="2023-07" db="EMBL/GenBank/DDBJ databases">
        <title>Sorghum-associated microbial communities from plants grown in Nebraska, USA.</title>
        <authorList>
            <person name="Schachtman D."/>
        </authorList>
    </citation>
    <scope>NUCLEOTIDE SEQUENCE [LARGE SCALE GENOMIC DNA]</scope>
    <source>
        <strain evidence="3 4">BE187</strain>
    </source>
</reference>
<comment type="similarity">
    <text evidence="1 2">Belongs to the short-chain dehydrogenases/reductases (SDR) family.</text>
</comment>
<dbReference type="PRINTS" id="PR00081">
    <property type="entry name" value="GDHRDH"/>
</dbReference>
<dbReference type="EMBL" id="JAVDVW010000002">
    <property type="protein sequence ID" value="MDR7100304.1"/>
    <property type="molecule type" value="Genomic_DNA"/>
</dbReference>
<keyword evidence="4" id="KW-1185">Reference proteome</keyword>
<name>A0ABU1VS42_9GAMM</name>
<dbReference type="PRINTS" id="PR00080">
    <property type="entry name" value="SDRFAMILY"/>
</dbReference>
<dbReference type="InterPro" id="IPR020904">
    <property type="entry name" value="Sc_DH/Rdtase_CS"/>
</dbReference>
<dbReference type="EC" id="1.1.1.30" evidence="3"/>
<organism evidence="3 4">
    <name type="scientific">Agrilutibacter niabensis</name>
    <dbReference type="NCBI Taxonomy" id="380628"/>
    <lineage>
        <taxon>Bacteria</taxon>
        <taxon>Pseudomonadati</taxon>
        <taxon>Pseudomonadota</taxon>
        <taxon>Gammaproteobacteria</taxon>
        <taxon>Lysobacterales</taxon>
        <taxon>Lysobacteraceae</taxon>
        <taxon>Agrilutibacter</taxon>
    </lineage>
</organism>
<dbReference type="SUPFAM" id="SSF51735">
    <property type="entry name" value="NAD(P)-binding Rossmann-fold domains"/>
    <property type="match status" value="1"/>
</dbReference>
<evidence type="ECO:0000313" key="3">
    <source>
        <dbReference type="EMBL" id="MDR7100304.1"/>
    </source>
</evidence>
<gene>
    <name evidence="3" type="ORF">J2X04_002685</name>
</gene>
<evidence type="ECO:0000256" key="2">
    <source>
        <dbReference type="RuleBase" id="RU000363"/>
    </source>
</evidence>
<dbReference type="PROSITE" id="PS00061">
    <property type="entry name" value="ADH_SHORT"/>
    <property type="match status" value="1"/>
</dbReference>
<dbReference type="NCBIfam" id="TIGR01963">
    <property type="entry name" value="PHB_DH"/>
    <property type="match status" value="1"/>
</dbReference>